<dbReference type="SUPFAM" id="SSF47384">
    <property type="entry name" value="Homodimeric domain of signal transducing histidine kinase"/>
    <property type="match status" value="1"/>
</dbReference>
<dbReference type="InterPro" id="IPR025751">
    <property type="entry name" value="RsbRD_N_dom"/>
</dbReference>
<dbReference type="Gene3D" id="1.10.287.130">
    <property type="match status" value="1"/>
</dbReference>
<evidence type="ECO:0000256" key="5">
    <source>
        <dbReference type="ARBA" id="ARBA00022679"/>
    </source>
</evidence>
<dbReference type="GO" id="GO:0000155">
    <property type="term" value="F:phosphorelay sensor kinase activity"/>
    <property type="evidence" value="ECO:0007669"/>
    <property type="project" value="InterPro"/>
</dbReference>
<evidence type="ECO:0000256" key="6">
    <source>
        <dbReference type="ARBA" id="ARBA00022777"/>
    </source>
</evidence>
<reference evidence="10 11" key="1">
    <citation type="submission" date="2017-08" db="EMBL/GenBank/DDBJ databases">
        <title>Draft genome sequence of filamentous cyanobacterium Calothrix elsteri CCALA 953.</title>
        <authorList>
            <person name="Gagunashvili A.N."/>
            <person name="Elster J."/>
            <person name="Andresson O.S."/>
        </authorList>
    </citation>
    <scope>NUCLEOTIDE SEQUENCE [LARGE SCALE GENOMIC DNA]</scope>
    <source>
        <strain evidence="10 11">CCALA 953</strain>
    </source>
</reference>
<organism evidence="10 11">
    <name type="scientific">Brunnivagina elsteri CCALA 953</name>
    <dbReference type="NCBI Taxonomy" id="987040"/>
    <lineage>
        <taxon>Bacteria</taxon>
        <taxon>Bacillati</taxon>
        <taxon>Cyanobacteriota</taxon>
        <taxon>Cyanophyceae</taxon>
        <taxon>Nostocales</taxon>
        <taxon>Calotrichaceae</taxon>
        <taxon>Brunnivagina</taxon>
    </lineage>
</organism>
<dbReference type="Pfam" id="PF00512">
    <property type="entry name" value="HisKA"/>
    <property type="match status" value="1"/>
</dbReference>
<evidence type="ECO:0000313" key="10">
    <source>
        <dbReference type="EMBL" id="PAX58408.1"/>
    </source>
</evidence>
<evidence type="ECO:0000313" key="11">
    <source>
        <dbReference type="Proteomes" id="UP000218238"/>
    </source>
</evidence>
<accession>A0A2A2TLL8</accession>
<evidence type="ECO:0000256" key="1">
    <source>
        <dbReference type="ARBA" id="ARBA00000085"/>
    </source>
</evidence>
<dbReference type="GO" id="GO:0005886">
    <property type="term" value="C:plasma membrane"/>
    <property type="evidence" value="ECO:0007669"/>
    <property type="project" value="TreeGrafter"/>
</dbReference>
<evidence type="ECO:0000256" key="3">
    <source>
        <dbReference type="ARBA" id="ARBA00012438"/>
    </source>
</evidence>
<dbReference type="CDD" id="cd00082">
    <property type="entry name" value="HisKA"/>
    <property type="match status" value="1"/>
</dbReference>
<dbReference type="RefSeq" id="WP_095721129.1">
    <property type="nucleotide sequence ID" value="NZ_NTFS01000057.1"/>
</dbReference>
<feature type="domain" description="Histidine kinase" evidence="9">
    <location>
        <begin position="171"/>
        <end position="394"/>
    </location>
</feature>
<dbReference type="EC" id="2.7.13.3" evidence="3"/>
<proteinExistence type="inferred from homology"/>
<keyword evidence="5" id="KW-0808">Transferase</keyword>
<dbReference type="PROSITE" id="PS50109">
    <property type="entry name" value="HIS_KIN"/>
    <property type="match status" value="1"/>
</dbReference>
<dbReference type="EMBL" id="NTFS01000057">
    <property type="protein sequence ID" value="PAX58408.1"/>
    <property type="molecule type" value="Genomic_DNA"/>
</dbReference>
<keyword evidence="6 10" id="KW-0418">Kinase</keyword>
<keyword evidence="4" id="KW-0597">Phosphoprotein</keyword>
<name>A0A2A2TLL8_9CYAN</name>
<protein>
    <recommendedName>
        <fullName evidence="8">Circadian input-output histidine kinase CikA</fullName>
        <ecNumber evidence="3">2.7.13.3</ecNumber>
    </recommendedName>
</protein>
<dbReference type="InterPro" id="IPR036097">
    <property type="entry name" value="HisK_dim/P_sf"/>
</dbReference>
<dbReference type="InterPro" id="IPR003594">
    <property type="entry name" value="HATPase_dom"/>
</dbReference>
<dbReference type="Pfam" id="PF02518">
    <property type="entry name" value="HATPase_c"/>
    <property type="match status" value="1"/>
</dbReference>
<dbReference type="Pfam" id="PF14361">
    <property type="entry name" value="RsbRD_N"/>
    <property type="match status" value="1"/>
</dbReference>
<evidence type="ECO:0000256" key="2">
    <source>
        <dbReference type="ARBA" id="ARBA00006402"/>
    </source>
</evidence>
<dbReference type="Gene3D" id="3.30.565.10">
    <property type="entry name" value="Histidine kinase-like ATPase, C-terminal domain"/>
    <property type="match status" value="1"/>
</dbReference>
<dbReference type="GO" id="GO:0009927">
    <property type="term" value="F:histidine phosphotransfer kinase activity"/>
    <property type="evidence" value="ECO:0007669"/>
    <property type="project" value="TreeGrafter"/>
</dbReference>
<keyword evidence="7" id="KW-0902">Two-component regulatory system</keyword>
<dbReference type="PRINTS" id="PR00344">
    <property type="entry name" value="BCTRLSENSOR"/>
</dbReference>
<dbReference type="OrthoDB" id="568844at2"/>
<dbReference type="PANTHER" id="PTHR43047">
    <property type="entry name" value="TWO-COMPONENT HISTIDINE PROTEIN KINASE"/>
    <property type="match status" value="1"/>
</dbReference>
<evidence type="ECO:0000256" key="7">
    <source>
        <dbReference type="ARBA" id="ARBA00023012"/>
    </source>
</evidence>
<gene>
    <name evidence="10" type="ORF">CK510_07610</name>
</gene>
<dbReference type="FunFam" id="3.30.565.10:FF:000010">
    <property type="entry name" value="Sensor histidine kinase RcsC"/>
    <property type="match status" value="1"/>
</dbReference>
<comment type="similarity">
    <text evidence="2">In the N-terminal section; belongs to the phytochrome family.</text>
</comment>
<dbReference type="AlphaFoldDB" id="A0A2A2TLL8"/>
<dbReference type="PANTHER" id="PTHR43047:SF72">
    <property type="entry name" value="OSMOSENSING HISTIDINE PROTEIN KINASE SLN1"/>
    <property type="match status" value="1"/>
</dbReference>
<dbReference type="Proteomes" id="UP000218238">
    <property type="component" value="Unassembled WGS sequence"/>
</dbReference>
<dbReference type="SMART" id="SM00387">
    <property type="entry name" value="HATPase_c"/>
    <property type="match status" value="1"/>
</dbReference>
<evidence type="ECO:0000259" key="9">
    <source>
        <dbReference type="PROSITE" id="PS50109"/>
    </source>
</evidence>
<keyword evidence="11" id="KW-1185">Reference proteome</keyword>
<evidence type="ECO:0000256" key="4">
    <source>
        <dbReference type="ARBA" id="ARBA00022553"/>
    </source>
</evidence>
<dbReference type="InterPro" id="IPR005467">
    <property type="entry name" value="His_kinase_dom"/>
</dbReference>
<dbReference type="InterPro" id="IPR004358">
    <property type="entry name" value="Sig_transdc_His_kin-like_C"/>
</dbReference>
<comment type="caution">
    <text evidence="10">The sequence shown here is derived from an EMBL/GenBank/DDBJ whole genome shotgun (WGS) entry which is preliminary data.</text>
</comment>
<dbReference type="SUPFAM" id="SSF55874">
    <property type="entry name" value="ATPase domain of HSP90 chaperone/DNA topoisomerase II/histidine kinase"/>
    <property type="match status" value="1"/>
</dbReference>
<dbReference type="SMART" id="SM00388">
    <property type="entry name" value="HisKA"/>
    <property type="match status" value="1"/>
</dbReference>
<evidence type="ECO:0000256" key="8">
    <source>
        <dbReference type="ARBA" id="ARBA00074306"/>
    </source>
</evidence>
<dbReference type="InterPro" id="IPR003661">
    <property type="entry name" value="HisK_dim/P_dom"/>
</dbReference>
<sequence length="399" mass="44604">MKDFSQLLTDKVDVIAQEWVDRVIRDGQVKSTEHLTRKGVLNHITDVLAALATVLAQNEESDFEKIAQASFKHGALRAKQDFDPREVVREYHLLRTTILAHVSAELLLGTPEEILRAMSLIDAVVDSAIAQCFESYVDGRLHELQQVQRELTLTVEELQRLVSANQENISLLAHELKTPLSSIINYSDLFLRQSQKSEIRDTAVGLAHIERVLSNGRKLLTLINDVLELSRCEAGKMQLKAEATNVKMLINSVVETMQPLADSRGLQLLINCQNAPNEVIIDSYRLQQILMNLISNSIRYTEIGSVEIECRSISHQEWLISVQDTGIGIAVKDHLRIFEPFERAKIPGKNHPYDSTGLGLAIVDKLIKLLQGRIYVSSDVGEGATFTVILPTEVGISQT</sequence>
<comment type="catalytic activity">
    <reaction evidence="1">
        <text>ATP + protein L-histidine = ADP + protein N-phospho-L-histidine.</text>
        <dbReference type="EC" id="2.7.13.3"/>
    </reaction>
</comment>
<dbReference type="InterPro" id="IPR036890">
    <property type="entry name" value="HATPase_C_sf"/>
</dbReference>